<feature type="domain" description="Expansin-like CBD" evidence="11">
    <location>
        <begin position="396"/>
        <end position="456"/>
    </location>
</feature>
<accession>A0A068V411</accession>
<dbReference type="PhylomeDB" id="A0A068V411"/>
<evidence type="ECO:0000259" key="10">
    <source>
        <dbReference type="PROSITE" id="PS50842"/>
    </source>
</evidence>
<evidence type="ECO:0000256" key="8">
    <source>
        <dbReference type="ARBA" id="ARBA00023316"/>
    </source>
</evidence>
<dbReference type="InParanoid" id="A0A068V411"/>
<evidence type="ECO:0000259" key="11">
    <source>
        <dbReference type="PROSITE" id="PS50843"/>
    </source>
</evidence>
<name>A0A068V411_COFCA</name>
<organism evidence="12 13">
    <name type="scientific">Coffea canephora</name>
    <name type="common">Robusta coffee</name>
    <dbReference type="NCBI Taxonomy" id="49390"/>
    <lineage>
        <taxon>Eukaryota</taxon>
        <taxon>Viridiplantae</taxon>
        <taxon>Streptophyta</taxon>
        <taxon>Embryophyta</taxon>
        <taxon>Tracheophyta</taxon>
        <taxon>Spermatophyta</taxon>
        <taxon>Magnoliopsida</taxon>
        <taxon>eudicotyledons</taxon>
        <taxon>Gunneridae</taxon>
        <taxon>Pentapetalae</taxon>
        <taxon>asterids</taxon>
        <taxon>lamiids</taxon>
        <taxon>Gentianales</taxon>
        <taxon>Rubiaceae</taxon>
        <taxon>Ixoroideae</taxon>
        <taxon>Gardenieae complex</taxon>
        <taxon>Bertiereae - Coffeeae clade</taxon>
        <taxon>Coffeeae</taxon>
        <taxon>Coffea</taxon>
    </lineage>
</organism>
<dbReference type="OMA" id="MAMWKKK"/>
<dbReference type="InterPro" id="IPR007117">
    <property type="entry name" value="Expansin_CBD"/>
</dbReference>
<dbReference type="STRING" id="49390.A0A068V411"/>
<dbReference type="AlphaFoldDB" id="A0A068V411"/>
<evidence type="ECO:0000256" key="5">
    <source>
        <dbReference type="ARBA" id="ARBA00022525"/>
    </source>
</evidence>
<evidence type="ECO:0000256" key="9">
    <source>
        <dbReference type="SAM" id="SignalP"/>
    </source>
</evidence>
<keyword evidence="6 9" id="KW-0732">Signal</keyword>
<evidence type="ECO:0000256" key="7">
    <source>
        <dbReference type="ARBA" id="ARBA00023136"/>
    </source>
</evidence>
<evidence type="ECO:0008006" key="14">
    <source>
        <dbReference type="Google" id="ProtNLM"/>
    </source>
</evidence>
<dbReference type="InterPro" id="IPR002963">
    <property type="entry name" value="Expansin"/>
</dbReference>
<dbReference type="InterPro" id="IPR036908">
    <property type="entry name" value="RlpA-like_sf"/>
</dbReference>
<evidence type="ECO:0000256" key="1">
    <source>
        <dbReference type="ARBA" id="ARBA00004170"/>
    </source>
</evidence>
<dbReference type="Pfam" id="PF01357">
    <property type="entry name" value="Expansin_C"/>
    <property type="match status" value="2"/>
</dbReference>
<evidence type="ECO:0000256" key="4">
    <source>
        <dbReference type="ARBA" id="ARBA00022512"/>
    </source>
</evidence>
<keyword evidence="13" id="KW-1185">Reference proteome</keyword>
<dbReference type="GO" id="GO:0009653">
    <property type="term" value="P:anatomical structure morphogenesis"/>
    <property type="evidence" value="ECO:0007669"/>
    <property type="project" value="UniProtKB-ARBA"/>
</dbReference>
<dbReference type="Gene3D" id="2.40.40.10">
    <property type="entry name" value="RlpA-like domain"/>
    <property type="match status" value="1"/>
</dbReference>
<reference evidence="13" key="1">
    <citation type="journal article" date="2014" name="Science">
        <title>The coffee genome provides insight into the convergent evolution of caffeine biosynthesis.</title>
        <authorList>
            <person name="Denoeud F."/>
            <person name="Carretero-Paulet L."/>
            <person name="Dereeper A."/>
            <person name="Droc G."/>
            <person name="Guyot R."/>
            <person name="Pietrella M."/>
            <person name="Zheng C."/>
            <person name="Alberti A."/>
            <person name="Anthony F."/>
            <person name="Aprea G."/>
            <person name="Aury J.M."/>
            <person name="Bento P."/>
            <person name="Bernard M."/>
            <person name="Bocs S."/>
            <person name="Campa C."/>
            <person name="Cenci A."/>
            <person name="Combes M.C."/>
            <person name="Crouzillat D."/>
            <person name="Da Silva C."/>
            <person name="Daddiego L."/>
            <person name="De Bellis F."/>
            <person name="Dussert S."/>
            <person name="Garsmeur O."/>
            <person name="Gayraud T."/>
            <person name="Guignon V."/>
            <person name="Jahn K."/>
            <person name="Jamilloux V."/>
            <person name="Joet T."/>
            <person name="Labadie K."/>
            <person name="Lan T."/>
            <person name="Leclercq J."/>
            <person name="Lepelley M."/>
            <person name="Leroy T."/>
            <person name="Li L.T."/>
            <person name="Librado P."/>
            <person name="Lopez L."/>
            <person name="Munoz A."/>
            <person name="Noel B."/>
            <person name="Pallavicini A."/>
            <person name="Perrotta G."/>
            <person name="Poncet V."/>
            <person name="Pot D."/>
            <person name="Priyono X."/>
            <person name="Rigoreau M."/>
            <person name="Rouard M."/>
            <person name="Rozas J."/>
            <person name="Tranchant-Dubreuil C."/>
            <person name="VanBuren R."/>
            <person name="Zhang Q."/>
            <person name="Andrade A.C."/>
            <person name="Argout X."/>
            <person name="Bertrand B."/>
            <person name="de Kochko A."/>
            <person name="Graziosi G."/>
            <person name="Henry R.J."/>
            <person name="Jayarama X."/>
            <person name="Ming R."/>
            <person name="Nagai C."/>
            <person name="Rounsley S."/>
            <person name="Sankoff D."/>
            <person name="Giuliano G."/>
            <person name="Albert V.A."/>
            <person name="Wincker P."/>
            <person name="Lashermes P."/>
        </authorList>
    </citation>
    <scope>NUCLEOTIDE SEQUENCE [LARGE SCALE GENOMIC DNA]</scope>
    <source>
        <strain evidence="13">cv. DH200-94</strain>
    </source>
</reference>
<keyword evidence="5" id="KW-0964">Secreted</keyword>
<evidence type="ECO:0000313" key="12">
    <source>
        <dbReference type="EMBL" id="CDP15297.1"/>
    </source>
</evidence>
<dbReference type="Proteomes" id="UP000295252">
    <property type="component" value="Chromosome VIII"/>
</dbReference>
<dbReference type="GO" id="GO:0005576">
    <property type="term" value="C:extracellular region"/>
    <property type="evidence" value="ECO:0007669"/>
    <property type="project" value="InterPro"/>
</dbReference>
<evidence type="ECO:0000256" key="2">
    <source>
        <dbReference type="ARBA" id="ARBA00004191"/>
    </source>
</evidence>
<dbReference type="Gene3D" id="2.60.40.760">
    <property type="entry name" value="Expansin, cellulose-binding-like domain"/>
    <property type="match status" value="2"/>
</dbReference>
<proteinExistence type="inferred from homology"/>
<dbReference type="Gramene" id="CDP15297">
    <property type="protein sequence ID" value="CDP15297"/>
    <property type="gene ID" value="GSCOC_T00042971001"/>
</dbReference>
<feature type="signal peptide" evidence="9">
    <location>
        <begin position="1"/>
        <end position="26"/>
    </location>
</feature>
<protein>
    <recommendedName>
        <fullName evidence="14">Expansin</fullName>
    </recommendedName>
</protein>
<evidence type="ECO:0000256" key="6">
    <source>
        <dbReference type="ARBA" id="ARBA00022729"/>
    </source>
</evidence>
<feature type="domain" description="Expansin-like CBD" evidence="11">
    <location>
        <begin position="199"/>
        <end position="279"/>
    </location>
</feature>
<evidence type="ECO:0000256" key="3">
    <source>
        <dbReference type="ARBA" id="ARBA00005392"/>
    </source>
</evidence>
<dbReference type="SUPFAM" id="SSF50685">
    <property type="entry name" value="Barwin-like endoglucanases"/>
    <property type="match status" value="2"/>
</dbReference>
<dbReference type="PROSITE" id="PS50842">
    <property type="entry name" value="EXPANSIN_EG45"/>
    <property type="match status" value="1"/>
</dbReference>
<evidence type="ECO:0000313" key="13">
    <source>
        <dbReference type="Proteomes" id="UP000295252"/>
    </source>
</evidence>
<dbReference type="EMBL" id="HG739182">
    <property type="protein sequence ID" value="CDP15297.1"/>
    <property type="molecule type" value="Genomic_DNA"/>
</dbReference>
<comment type="subcellular location">
    <subcellularLocation>
        <location evidence="1">Membrane</location>
        <topology evidence="1">Peripheral membrane protein</topology>
    </subcellularLocation>
    <subcellularLocation>
        <location evidence="2">Secreted</location>
        <location evidence="2">Cell wall</location>
    </subcellularLocation>
</comment>
<dbReference type="InterPro" id="IPR007112">
    <property type="entry name" value="Expansin/allergen_DPBB_dom"/>
</dbReference>
<keyword evidence="8" id="KW-0961">Cell wall biogenesis/degradation</keyword>
<gene>
    <name evidence="12" type="ORF">GSCOC_T00042971001</name>
</gene>
<dbReference type="InterPro" id="IPR007118">
    <property type="entry name" value="Expan_Lol_pI"/>
</dbReference>
<keyword evidence="7" id="KW-0472">Membrane</keyword>
<sequence length="481" mass="53293">MASLSPAVVSFLSWSVVVLFAHNVNAENRITSSIWRGHRSPISQPKHHRPRFSPGPWKSAHATFYGGADGSGTMGGACGYGDLKQEGYGLETAALSQALFNNGQTCGACYEIKCVNDNQWCKPGQPSLFVTATNNCPPNYALSSDNGGWCNPPREHFDLAQAAFLQIAEYQAGIVPVQYRRVPCAKKGGIRFTITGNPYFTLVLVWNVGGAGDVTSVRVKGDNNVNWTPMQRNWGQKWQTHTVLTGESLSFRVKASDGRTSTSWHITPRNWQFELSRISCDHLKPMFASGPWKNARATFYGGADGYVDDINYIIYTFPHVLMHARCTMACTVLFNNGQTCWCKCNPPREHFELSNPEFLQIAGNFSCTISQVLSLTMQVPCKKQEGICFTIAGNPYFYLVLVRNVGGAGDVTRVEVQGADKSNWIHLKSNWGQKWQSDAKLFCQTLSFRVATSDGRKRQFLCMSLLKSGNPVKPSRAIILL</sequence>
<dbReference type="SUPFAM" id="SSF49590">
    <property type="entry name" value="PHL pollen allergen"/>
    <property type="match status" value="2"/>
</dbReference>
<dbReference type="PROSITE" id="PS50843">
    <property type="entry name" value="EXPANSIN_CBD"/>
    <property type="match status" value="2"/>
</dbReference>
<dbReference type="Pfam" id="PF03330">
    <property type="entry name" value="DPBB_1"/>
    <property type="match status" value="1"/>
</dbReference>
<dbReference type="InterPro" id="IPR036749">
    <property type="entry name" value="Expansin_CBD_sf"/>
</dbReference>
<dbReference type="PANTHER" id="PTHR31867">
    <property type="entry name" value="EXPANSIN-A15"/>
    <property type="match status" value="1"/>
</dbReference>
<feature type="domain" description="Expansin-like EG45" evidence="10">
    <location>
        <begin position="75"/>
        <end position="189"/>
    </location>
</feature>
<dbReference type="GO" id="GO:0009664">
    <property type="term" value="P:plant-type cell wall organization"/>
    <property type="evidence" value="ECO:0007669"/>
    <property type="project" value="InterPro"/>
</dbReference>
<dbReference type="FunFam" id="2.40.40.10:FF:000001">
    <property type="entry name" value="Expansin"/>
    <property type="match status" value="1"/>
</dbReference>
<feature type="chain" id="PRO_5001658223" description="Expansin" evidence="9">
    <location>
        <begin position="27"/>
        <end position="481"/>
    </location>
</feature>
<comment type="similarity">
    <text evidence="3">Belongs to the expansin family. Expansin A subfamily.</text>
</comment>
<dbReference type="CDD" id="cd22274">
    <property type="entry name" value="DPBB_EXPA_N"/>
    <property type="match status" value="1"/>
</dbReference>
<keyword evidence="4" id="KW-0134">Cell wall</keyword>
<dbReference type="GO" id="GO:0016020">
    <property type="term" value="C:membrane"/>
    <property type="evidence" value="ECO:0007669"/>
    <property type="project" value="UniProtKB-SubCell"/>
</dbReference>
<dbReference type="InterPro" id="IPR009009">
    <property type="entry name" value="RlpA-like_DPBB"/>
</dbReference>
<dbReference type="PRINTS" id="PR01225">
    <property type="entry name" value="EXPANSNFAMLY"/>
</dbReference>
<dbReference type="PRINTS" id="PR01226">
    <property type="entry name" value="EXPANSIN"/>
</dbReference>
<dbReference type="SMART" id="SM00837">
    <property type="entry name" value="DPBB_1"/>
    <property type="match status" value="1"/>
</dbReference>